<dbReference type="Pfam" id="PF04970">
    <property type="entry name" value="LRAT"/>
    <property type="match status" value="1"/>
</dbReference>
<keyword evidence="6" id="KW-1185">Reference proteome</keyword>
<keyword evidence="3" id="KW-0443">Lipid metabolism</keyword>
<dbReference type="GO" id="GO:0004623">
    <property type="term" value="F:phospholipase A2 activity"/>
    <property type="evidence" value="ECO:0007669"/>
    <property type="project" value="TreeGrafter"/>
</dbReference>
<evidence type="ECO:0000256" key="2">
    <source>
        <dbReference type="ARBA" id="ARBA00022801"/>
    </source>
</evidence>
<reference evidence="5 6" key="1">
    <citation type="journal article" date="2006" name="Int. J. Syst. Evol. Microbiol.">
        <title>Dyella yeojuensis sp. nov., isolated from greenhouse soil in Korea.</title>
        <authorList>
            <person name="Kim B.Y."/>
            <person name="Weon H.Y."/>
            <person name="Lee K.H."/>
            <person name="Seok S.J."/>
            <person name="Kwon S.W."/>
            <person name="Go S.J."/>
            <person name="Stackebrandt E."/>
        </authorList>
    </citation>
    <scope>NUCLEOTIDE SEQUENCE [LARGE SCALE GENOMIC DNA]</scope>
    <source>
        <strain evidence="5 6">DSM 17673</strain>
    </source>
</reference>
<proteinExistence type="predicted"/>
<name>A0A7X5QSA8_9GAMM</name>
<accession>A0A7X5QSA8</accession>
<comment type="caution">
    <text evidence="5">The sequence shown here is derived from an EMBL/GenBank/DDBJ whole genome shotgun (WGS) entry which is preliminary data.</text>
</comment>
<evidence type="ECO:0000259" key="4">
    <source>
        <dbReference type="PROSITE" id="PS51934"/>
    </source>
</evidence>
<gene>
    <name evidence="5" type="ORF">HBF32_03375</name>
</gene>
<keyword evidence="1 5" id="KW-0808">Transferase</keyword>
<evidence type="ECO:0000313" key="5">
    <source>
        <dbReference type="EMBL" id="NID14503.1"/>
    </source>
</evidence>
<organism evidence="5 6">
    <name type="scientific">Luteibacter yeojuensis</name>
    <dbReference type="NCBI Taxonomy" id="345309"/>
    <lineage>
        <taxon>Bacteria</taxon>
        <taxon>Pseudomonadati</taxon>
        <taxon>Pseudomonadota</taxon>
        <taxon>Gammaproteobacteria</taxon>
        <taxon>Lysobacterales</taxon>
        <taxon>Rhodanobacteraceae</taxon>
        <taxon>Luteibacter</taxon>
    </lineage>
</organism>
<evidence type="ECO:0000256" key="3">
    <source>
        <dbReference type="ARBA" id="ARBA00023098"/>
    </source>
</evidence>
<dbReference type="EMBL" id="JAAQTL010000001">
    <property type="protein sequence ID" value="NID14503.1"/>
    <property type="molecule type" value="Genomic_DNA"/>
</dbReference>
<dbReference type="PROSITE" id="PS51934">
    <property type="entry name" value="LRAT"/>
    <property type="match status" value="1"/>
</dbReference>
<dbReference type="GO" id="GO:0008970">
    <property type="term" value="F:phospholipase A1 activity"/>
    <property type="evidence" value="ECO:0007669"/>
    <property type="project" value="TreeGrafter"/>
</dbReference>
<dbReference type="PANTHER" id="PTHR13943:SF77">
    <property type="entry name" value="LRAT DOMAIN-CONTAINING PROTEIN"/>
    <property type="match status" value="1"/>
</dbReference>
<dbReference type="AlphaFoldDB" id="A0A7X5QSA8"/>
<feature type="domain" description="LRAT" evidence="4">
    <location>
        <begin position="6"/>
        <end position="106"/>
    </location>
</feature>
<dbReference type="RefSeq" id="WP_166698213.1">
    <property type="nucleotide sequence ID" value="NZ_JAAQTL010000001.1"/>
</dbReference>
<dbReference type="GO" id="GO:0016410">
    <property type="term" value="F:N-acyltransferase activity"/>
    <property type="evidence" value="ECO:0007669"/>
    <property type="project" value="TreeGrafter"/>
</dbReference>
<dbReference type="Gene3D" id="3.90.1720.10">
    <property type="entry name" value="endopeptidase domain like (from Nostoc punctiforme)"/>
    <property type="match status" value="1"/>
</dbReference>
<evidence type="ECO:0000256" key="1">
    <source>
        <dbReference type="ARBA" id="ARBA00022679"/>
    </source>
</evidence>
<sequence>MALGSHLVSPRSAYTHHGIYIGKNRVVHYAGWCDGPRAGAIEEVAIEDFCSGRDFYVKKHATPKYDGTQVIARARSRIGENHYSVWANNCEHFCEWAINDRHHSDQIDKVTGGAGTTFASAAGLAARGVVAASGSVAGLSGAGIMSGLASTGAVVGGGAVAGLGLLGAVPGLAGASLLNNTVLADNPALDKDERESRTVGRAASYAGAVAGTAGSIGAVSALGTAGLSAAGISSGLATIGATVGGGMASGVVIATAAPVAAAAAVGYGAYKLYKWIRD</sequence>
<evidence type="ECO:0000313" key="6">
    <source>
        <dbReference type="Proteomes" id="UP000518878"/>
    </source>
</evidence>
<dbReference type="PANTHER" id="PTHR13943">
    <property type="entry name" value="HRAS-LIKE SUPPRESSOR - RELATED"/>
    <property type="match status" value="1"/>
</dbReference>
<keyword evidence="2" id="KW-0378">Hydrolase</keyword>
<protein>
    <submittedName>
        <fullName evidence="5">Lecithin retinol acyltransferase family protein</fullName>
    </submittedName>
</protein>
<dbReference type="InterPro" id="IPR007053">
    <property type="entry name" value="LRAT_dom"/>
</dbReference>
<dbReference type="GO" id="GO:0070292">
    <property type="term" value="P:N-acylphosphatidylethanolamine metabolic process"/>
    <property type="evidence" value="ECO:0007669"/>
    <property type="project" value="TreeGrafter"/>
</dbReference>
<dbReference type="GO" id="GO:0005737">
    <property type="term" value="C:cytoplasm"/>
    <property type="evidence" value="ECO:0007669"/>
    <property type="project" value="TreeGrafter"/>
</dbReference>
<dbReference type="InterPro" id="IPR051496">
    <property type="entry name" value="H-rev107_PLA/AT"/>
</dbReference>
<dbReference type="Proteomes" id="UP000518878">
    <property type="component" value="Unassembled WGS sequence"/>
</dbReference>
<keyword evidence="5" id="KW-0012">Acyltransferase</keyword>